<feature type="transmembrane region" description="Helical" evidence="1">
    <location>
        <begin position="38"/>
        <end position="58"/>
    </location>
</feature>
<organism evidence="2 3">
    <name type="scientific">Scopulibacillus cellulosilyticus</name>
    <dbReference type="NCBI Taxonomy" id="2665665"/>
    <lineage>
        <taxon>Bacteria</taxon>
        <taxon>Bacillati</taxon>
        <taxon>Bacillota</taxon>
        <taxon>Bacilli</taxon>
        <taxon>Bacillales</taxon>
        <taxon>Sporolactobacillaceae</taxon>
        <taxon>Scopulibacillus</taxon>
    </lineage>
</organism>
<dbReference type="EMBL" id="JBHTCO010000001">
    <property type="protein sequence ID" value="MFC7391533.1"/>
    <property type="molecule type" value="Genomic_DNA"/>
</dbReference>
<evidence type="ECO:0000256" key="1">
    <source>
        <dbReference type="SAM" id="Phobius"/>
    </source>
</evidence>
<keyword evidence="1" id="KW-1133">Transmembrane helix</keyword>
<evidence type="ECO:0000313" key="2">
    <source>
        <dbReference type="EMBL" id="MFC7391533.1"/>
    </source>
</evidence>
<dbReference type="Proteomes" id="UP001596505">
    <property type="component" value="Unassembled WGS sequence"/>
</dbReference>
<dbReference type="Pfam" id="PF10864">
    <property type="entry name" value="DUF2663"/>
    <property type="match status" value="1"/>
</dbReference>
<dbReference type="RefSeq" id="WP_380962628.1">
    <property type="nucleotide sequence ID" value="NZ_JBHTCO010000001.1"/>
</dbReference>
<accession>A0ABW2PQ41</accession>
<gene>
    <name evidence="2" type="ORF">ACFQRG_00715</name>
</gene>
<reference evidence="3" key="1">
    <citation type="journal article" date="2019" name="Int. J. Syst. Evol. Microbiol.">
        <title>The Global Catalogue of Microorganisms (GCM) 10K type strain sequencing project: providing services to taxonomists for standard genome sequencing and annotation.</title>
        <authorList>
            <consortium name="The Broad Institute Genomics Platform"/>
            <consortium name="The Broad Institute Genome Sequencing Center for Infectious Disease"/>
            <person name="Wu L."/>
            <person name="Ma J."/>
        </authorList>
    </citation>
    <scope>NUCLEOTIDE SEQUENCE [LARGE SCALE GENOMIC DNA]</scope>
    <source>
        <strain evidence="3">CGMCC 1.16305</strain>
    </source>
</reference>
<sequence>MNKLKELRDNGQIPDITYHILVKLIERKEKEAKYKKRLSIFGLASMIVYGALIYYLFFYKLETTQNFYEFTYVLGDPFLWFLGGAAFIMTIAWNSARKNYDDADEDYDELRKEVIDRNYELWYEQIDWKGKSEVLEFLDKEKDINLYHK</sequence>
<dbReference type="InterPro" id="IPR020210">
    <property type="entry name" value="Uncharacterised_YpbF_TM"/>
</dbReference>
<proteinExistence type="predicted"/>
<keyword evidence="1" id="KW-0472">Membrane</keyword>
<keyword evidence="3" id="KW-1185">Reference proteome</keyword>
<feature type="transmembrane region" description="Helical" evidence="1">
    <location>
        <begin position="78"/>
        <end position="96"/>
    </location>
</feature>
<keyword evidence="1" id="KW-0812">Transmembrane</keyword>
<comment type="caution">
    <text evidence="2">The sequence shown here is derived from an EMBL/GenBank/DDBJ whole genome shotgun (WGS) entry which is preliminary data.</text>
</comment>
<protein>
    <submittedName>
        <fullName evidence="2">DUF2663 family protein</fullName>
    </submittedName>
</protein>
<name>A0ABW2PQ41_9BACL</name>
<evidence type="ECO:0000313" key="3">
    <source>
        <dbReference type="Proteomes" id="UP001596505"/>
    </source>
</evidence>